<evidence type="ECO:0000259" key="7">
    <source>
        <dbReference type="SMART" id="SM00693"/>
    </source>
</evidence>
<feature type="region of interest" description="Disordered" evidence="5">
    <location>
        <begin position="490"/>
        <end position="516"/>
    </location>
</feature>
<dbReference type="PANTHER" id="PTHR31679">
    <property type="entry name" value="PEROXISOMAL MEMBRANE PROTEIN PEX30-RELATED"/>
    <property type="match status" value="1"/>
</dbReference>
<name>A0A1E3HUJ7_9TREE</name>
<feature type="domain" description="Peroxin/Ferlin" evidence="8">
    <location>
        <begin position="515"/>
        <end position="548"/>
    </location>
</feature>
<evidence type="ECO:0000256" key="1">
    <source>
        <dbReference type="ARBA" id="ARBA00004127"/>
    </source>
</evidence>
<dbReference type="GO" id="GO:0007031">
    <property type="term" value="P:peroxisome organization"/>
    <property type="evidence" value="ECO:0007669"/>
    <property type="project" value="TreeGrafter"/>
</dbReference>
<dbReference type="GO" id="GO:0005778">
    <property type="term" value="C:peroxisomal membrane"/>
    <property type="evidence" value="ECO:0007669"/>
    <property type="project" value="UniProtKB-ARBA"/>
</dbReference>
<feature type="compositionally biased region" description="Polar residues" evidence="5">
    <location>
        <begin position="500"/>
        <end position="512"/>
    </location>
</feature>
<dbReference type="SMART" id="SM00693">
    <property type="entry name" value="DysFN"/>
    <property type="match status" value="1"/>
</dbReference>
<dbReference type="PANTHER" id="PTHR31679:SF2">
    <property type="entry name" value="PEROXISOMAL MEMBRANE PROTEIN PEX30-RELATED"/>
    <property type="match status" value="1"/>
</dbReference>
<evidence type="ECO:0000256" key="2">
    <source>
        <dbReference type="ARBA" id="ARBA00022692"/>
    </source>
</evidence>
<feature type="compositionally biased region" description="Polar residues" evidence="5">
    <location>
        <begin position="450"/>
        <end position="463"/>
    </location>
</feature>
<dbReference type="InterPro" id="IPR052646">
    <property type="entry name" value="Peroxisomal_PEX28-32"/>
</dbReference>
<accession>A0A1E3HUJ7</accession>
<feature type="region of interest" description="Disordered" evidence="5">
    <location>
        <begin position="446"/>
        <end position="474"/>
    </location>
</feature>
<keyword evidence="2 6" id="KW-0812">Transmembrane</keyword>
<evidence type="ECO:0000313" key="10">
    <source>
        <dbReference type="Proteomes" id="UP000094065"/>
    </source>
</evidence>
<dbReference type="RefSeq" id="XP_018994662.1">
    <property type="nucleotide sequence ID" value="XM_019137636.1"/>
</dbReference>
<proteinExistence type="predicted"/>
<feature type="compositionally biased region" description="Polar residues" evidence="5">
    <location>
        <begin position="606"/>
        <end position="624"/>
    </location>
</feature>
<evidence type="ECO:0000259" key="8">
    <source>
        <dbReference type="SMART" id="SM00694"/>
    </source>
</evidence>
<feature type="compositionally biased region" description="Polar residues" evidence="5">
    <location>
        <begin position="397"/>
        <end position="419"/>
    </location>
</feature>
<feature type="domain" description="Peroxin/Ferlin" evidence="7">
    <location>
        <begin position="281"/>
        <end position="364"/>
    </location>
</feature>
<evidence type="ECO:0000256" key="4">
    <source>
        <dbReference type="ARBA" id="ARBA00023136"/>
    </source>
</evidence>
<organism evidence="9 10">
    <name type="scientific">Cryptococcus amylolentus CBS 6039</name>
    <dbReference type="NCBI Taxonomy" id="1295533"/>
    <lineage>
        <taxon>Eukaryota</taxon>
        <taxon>Fungi</taxon>
        <taxon>Dikarya</taxon>
        <taxon>Basidiomycota</taxon>
        <taxon>Agaricomycotina</taxon>
        <taxon>Tremellomycetes</taxon>
        <taxon>Tremellales</taxon>
        <taxon>Cryptococcaceae</taxon>
        <taxon>Cryptococcus</taxon>
    </lineage>
</organism>
<comment type="subcellular location">
    <subcellularLocation>
        <location evidence="1">Endomembrane system</location>
        <topology evidence="1">Multi-pass membrane protein</topology>
    </subcellularLocation>
</comment>
<keyword evidence="3 6" id="KW-1133">Transmembrane helix</keyword>
<dbReference type="Pfam" id="PF06398">
    <property type="entry name" value="Pex24p"/>
    <property type="match status" value="2"/>
</dbReference>
<feature type="compositionally biased region" description="Basic and acidic residues" evidence="5">
    <location>
        <begin position="464"/>
        <end position="474"/>
    </location>
</feature>
<keyword evidence="10" id="KW-1185">Reference proteome</keyword>
<gene>
    <name evidence="9" type="ORF">L202_03712</name>
</gene>
<dbReference type="InterPro" id="IPR010482">
    <property type="entry name" value="TECPR1-like_DysF"/>
</dbReference>
<feature type="transmembrane region" description="Helical" evidence="6">
    <location>
        <begin position="153"/>
        <end position="172"/>
    </location>
</feature>
<dbReference type="Proteomes" id="UP000094065">
    <property type="component" value="Unassembled WGS sequence"/>
</dbReference>
<evidence type="ECO:0000256" key="6">
    <source>
        <dbReference type="SAM" id="Phobius"/>
    </source>
</evidence>
<dbReference type="GO" id="GO:0012505">
    <property type="term" value="C:endomembrane system"/>
    <property type="evidence" value="ECO:0007669"/>
    <property type="project" value="UniProtKB-SubCell"/>
</dbReference>
<evidence type="ECO:0000256" key="3">
    <source>
        <dbReference type="ARBA" id="ARBA00022989"/>
    </source>
</evidence>
<keyword evidence="4 6" id="KW-0472">Membrane</keyword>
<evidence type="ECO:0000313" key="9">
    <source>
        <dbReference type="EMBL" id="ODN79815.1"/>
    </source>
</evidence>
<dbReference type="STRING" id="1295533.A0A1E3HUJ7"/>
<evidence type="ECO:0000256" key="5">
    <source>
        <dbReference type="SAM" id="MobiDB-lite"/>
    </source>
</evidence>
<dbReference type="SMART" id="SM00694">
    <property type="entry name" value="DysFC"/>
    <property type="match status" value="1"/>
</dbReference>
<feature type="region of interest" description="Disordered" evidence="5">
    <location>
        <begin position="369"/>
        <end position="426"/>
    </location>
</feature>
<dbReference type="AlphaFoldDB" id="A0A1E3HUJ7"/>
<dbReference type="InterPro" id="IPR006614">
    <property type="entry name" value="Peroxin/Ferlin"/>
</dbReference>
<dbReference type="GeneID" id="30155021"/>
<dbReference type="EMBL" id="AWGJ01000005">
    <property type="protein sequence ID" value="ODN79815.1"/>
    <property type="molecule type" value="Genomic_DNA"/>
</dbReference>
<protein>
    <recommendedName>
        <fullName evidence="7 8">Peroxin/Ferlin domain-containing protein</fullName>
    </recommendedName>
</protein>
<feature type="transmembrane region" description="Helical" evidence="6">
    <location>
        <begin position="178"/>
        <end position="197"/>
    </location>
</feature>
<reference evidence="9 10" key="1">
    <citation type="submission" date="2016-06" db="EMBL/GenBank/DDBJ databases">
        <title>Evolution of pathogenesis and genome organization in the Tremellales.</title>
        <authorList>
            <person name="Cuomo C."/>
            <person name="Litvintseva A."/>
            <person name="Heitman J."/>
            <person name="Chen Y."/>
            <person name="Sun S."/>
            <person name="Springer D."/>
            <person name="Dromer F."/>
            <person name="Young S."/>
            <person name="Zeng Q."/>
            <person name="Chapman S."/>
            <person name="Gujja S."/>
            <person name="Saif S."/>
            <person name="Birren B."/>
        </authorList>
    </citation>
    <scope>NUCLEOTIDE SEQUENCE [LARGE SCALE GENOMIC DNA]</scope>
    <source>
        <strain evidence="9 10">CBS 6039</strain>
    </source>
</reference>
<comment type="caution">
    <text evidence="9">The sequence shown here is derived from an EMBL/GenBank/DDBJ whole genome shotgun (WGS) entry which is preliminary data.</text>
</comment>
<feature type="region of interest" description="Disordered" evidence="5">
    <location>
        <begin position="559"/>
        <end position="643"/>
    </location>
</feature>
<sequence>MPPPPLPSPTTQLQSHDLVASLPAPYLRLLVLFARPIKAARHALEVLLWTPGRRVESWMVVAAWWALCLGSQPAFRYLLPPLLFLPLIPLTTLRLKQGGKKLPDNTPSSPSTPDTLLLTLADINAVYALMPASPLPATSDIYARFRQLGVVRLVRGLVVIWGTWLVLGQFVFGYRTLLALLGSIALLLPSPPLAHLITLLSNSLFFRQLLALAFLFTFGSPPETSYRFKLNFSLWGWLKSKWTASRRPSSTFSFRKPAEKSSIHVDKKEEQEDDSVKVEDPIYFRFEIHENQRWWMGLDWTSALLPQERPSWCDSHVLPVSPPSSFTLPAPVSIVINTATMTNRYARIRRSAEWKWLDDDWSIVRAGPGLSNVENKAPSAPIPRDLDTETDDAAAQPTAQNAHPSSFISGFGTSPTAQSDDAPFSPTRAQSMAEQAFAKGLEKLKGRAVSSGTPGAAVNSSPRKSGELLRDRKGSHDTVIQDDAASITAPTVAGGAGNLPTETVPETDTATDNDGWVYGDNKWENVGPKGGLGKFTRRRRWQRRAVCIETIRRLKPTDEPAIVIPSPGPESEVATPTAHTPVPLSPLKSKPVVAVSEAPKAEDAGVTSSKSHVDNGGTSSTANISRDEVLRQRLKKAMGNAGA</sequence>
<dbReference type="OrthoDB" id="5586090at2759"/>